<feature type="domain" description="Metallo-beta-lactamase" evidence="5">
    <location>
        <begin position="50"/>
        <end position="257"/>
    </location>
</feature>
<evidence type="ECO:0000256" key="3">
    <source>
        <dbReference type="ARBA" id="ARBA00022801"/>
    </source>
</evidence>
<evidence type="ECO:0000313" key="7">
    <source>
        <dbReference type="Proteomes" id="UP001500740"/>
    </source>
</evidence>
<accession>A0ABN0ZQN4</accession>
<dbReference type="RefSeq" id="WP_343781998.1">
    <property type="nucleotide sequence ID" value="NZ_BAAACZ010000009.1"/>
</dbReference>
<organism evidence="6 7">
    <name type="scientific">Alkalibacillus silvisoli</name>
    <dbReference type="NCBI Taxonomy" id="392823"/>
    <lineage>
        <taxon>Bacteria</taxon>
        <taxon>Bacillati</taxon>
        <taxon>Bacillota</taxon>
        <taxon>Bacilli</taxon>
        <taxon>Bacillales</taxon>
        <taxon>Bacillaceae</taxon>
        <taxon>Alkalibacillus</taxon>
    </lineage>
</organism>
<dbReference type="CDD" id="cd07728">
    <property type="entry name" value="YtnP-like_MBL-fold"/>
    <property type="match status" value="1"/>
</dbReference>
<dbReference type="SMART" id="SM00849">
    <property type="entry name" value="Lactamase_B"/>
    <property type="match status" value="1"/>
</dbReference>
<dbReference type="PANTHER" id="PTHR42978:SF6">
    <property type="entry name" value="QUORUM-QUENCHING LACTONASE YTNP-RELATED"/>
    <property type="match status" value="1"/>
</dbReference>
<dbReference type="InterPro" id="IPR001279">
    <property type="entry name" value="Metallo-B-lactamas"/>
</dbReference>
<dbReference type="Gene3D" id="3.60.15.10">
    <property type="entry name" value="Ribonuclease Z/Hydroxyacylglutathione hydrolase-like"/>
    <property type="match status" value="1"/>
</dbReference>
<dbReference type="Pfam" id="PF00753">
    <property type="entry name" value="Lactamase_B"/>
    <property type="match status" value="1"/>
</dbReference>
<dbReference type="InterPro" id="IPR051013">
    <property type="entry name" value="MBL_superfamily_lactonases"/>
</dbReference>
<keyword evidence="7" id="KW-1185">Reference proteome</keyword>
<protein>
    <submittedName>
        <fullName evidence="6">MBL fold metallo-hydrolase</fullName>
    </submittedName>
</protein>
<keyword evidence="2" id="KW-0479">Metal-binding</keyword>
<sequence>METMTIGNATLTWVNGGVTHMDGGAMFGVVPKPLWSLKYPHNELNQIELRCDPILLQVENHNILIDSGVGFGKLPDKLKRNFGVLEESRVFESLKQLKLTPEDIDTILMTHLHFDHASGLTYINDGKLTSSFPNSKVITSEVEWEEMQKPNMRSKNTYWKENWESVQHQIVTFKENYEVIPGLTMTHTGGHSNGHSVIHYDDGKDSFVHMADLMPTHAHQNPLWVLAYDDYPVTSVHEKKALLDEAYEKDRWFIFYHDAYYRALKFDQEQSIMDKIERKRYEYQ</sequence>
<comment type="similarity">
    <text evidence="1">Belongs to the metallo-beta-lactamase superfamily.</text>
</comment>
<evidence type="ECO:0000256" key="1">
    <source>
        <dbReference type="ARBA" id="ARBA00007749"/>
    </source>
</evidence>
<evidence type="ECO:0000256" key="2">
    <source>
        <dbReference type="ARBA" id="ARBA00022723"/>
    </source>
</evidence>
<dbReference type="SUPFAM" id="SSF56281">
    <property type="entry name" value="Metallo-hydrolase/oxidoreductase"/>
    <property type="match status" value="1"/>
</dbReference>
<dbReference type="InterPro" id="IPR036866">
    <property type="entry name" value="RibonucZ/Hydroxyglut_hydro"/>
</dbReference>
<keyword evidence="4" id="KW-0862">Zinc</keyword>
<evidence type="ECO:0000313" key="6">
    <source>
        <dbReference type="EMBL" id="GAA0455816.1"/>
    </source>
</evidence>
<name>A0ABN0ZQN4_9BACI</name>
<dbReference type="EMBL" id="BAAACZ010000009">
    <property type="protein sequence ID" value="GAA0455816.1"/>
    <property type="molecule type" value="Genomic_DNA"/>
</dbReference>
<evidence type="ECO:0000259" key="5">
    <source>
        <dbReference type="SMART" id="SM00849"/>
    </source>
</evidence>
<dbReference type="Proteomes" id="UP001500740">
    <property type="component" value="Unassembled WGS sequence"/>
</dbReference>
<keyword evidence="3" id="KW-0378">Hydrolase</keyword>
<dbReference type="PANTHER" id="PTHR42978">
    <property type="entry name" value="QUORUM-QUENCHING LACTONASE YTNP-RELATED-RELATED"/>
    <property type="match status" value="1"/>
</dbReference>
<reference evidence="6 7" key="1">
    <citation type="journal article" date="2019" name="Int. J. Syst. Evol. Microbiol.">
        <title>The Global Catalogue of Microorganisms (GCM) 10K type strain sequencing project: providing services to taxonomists for standard genome sequencing and annotation.</title>
        <authorList>
            <consortium name="The Broad Institute Genomics Platform"/>
            <consortium name="The Broad Institute Genome Sequencing Center for Infectious Disease"/>
            <person name="Wu L."/>
            <person name="Ma J."/>
        </authorList>
    </citation>
    <scope>NUCLEOTIDE SEQUENCE [LARGE SCALE GENOMIC DNA]</scope>
    <source>
        <strain evidence="6 7">JCM 14193</strain>
    </source>
</reference>
<evidence type="ECO:0000256" key="4">
    <source>
        <dbReference type="ARBA" id="ARBA00022833"/>
    </source>
</evidence>
<proteinExistence type="inferred from homology"/>
<gene>
    <name evidence="6" type="ORF">GCM10008935_08330</name>
</gene>
<comment type="caution">
    <text evidence="6">The sequence shown here is derived from an EMBL/GenBank/DDBJ whole genome shotgun (WGS) entry which is preliminary data.</text>
</comment>